<feature type="compositionally biased region" description="Basic and acidic residues" evidence="2">
    <location>
        <begin position="87"/>
        <end position="96"/>
    </location>
</feature>
<keyword evidence="1" id="KW-0812">Transmembrane</keyword>
<organism evidence="5 6">
    <name type="scientific">Gemmatimonas aurantiaca</name>
    <dbReference type="NCBI Taxonomy" id="173480"/>
    <lineage>
        <taxon>Bacteria</taxon>
        <taxon>Pseudomonadati</taxon>
        <taxon>Gemmatimonadota</taxon>
        <taxon>Gemmatimonadia</taxon>
        <taxon>Gemmatimonadales</taxon>
        <taxon>Gemmatimonadaceae</taxon>
        <taxon>Gemmatimonas</taxon>
    </lineage>
</organism>
<dbReference type="EMBL" id="DPIY01000010">
    <property type="protein sequence ID" value="HCT58043.1"/>
    <property type="molecule type" value="Genomic_DNA"/>
</dbReference>
<comment type="caution">
    <text evidence="5">The sequence shown here is derived from an EMBL/GenBank/DDBJ whole genome shotgun (WGS) entry which is preliminary data.</text>
</comment>
<keyword evidence="1" id="KW-0813">Transport</keyword>
<feature type="domain" description="TonB-dependent receptor plug" evidence="4">
    <location>
        <begin position="92"/>
        <end position="190"/>
    </location>
</feature>
<evidence type="ECO:0000256" key="1">
    <source>
        <dbReference type="PROSITE-ProRule" id="PRU01360"/>
    </source>
</evidence>
<feature type="compositionally biased region" description="Basic and acidic residues" evidence="2">
    <location>
        <begin position="56"/>
        <end position="79"/>
    </location>
</feature>
<dbReference type="InterPro" id="IPR023997">
    <property type="entry name" value="TonB-dep_OMP_SusC/RagA_CS"/>
</dbReference>
<feature type="region of interest" description="Disordered" evidence="2">
    <location>
        <begin position="37"/>
        <end position="96"/>
    </location>
</feature>
<accession>A0A3D4VA90</accession>
<dbReference type="GO" id="GO:0009279">
    <property type="term" value="C:cell outer membrane"/>
    <property type="evidence" value="ECO:0007669"/>
    <property type="project" value="UniProtKB-SubCell"/>
</dbReference>
<evidence type="ECO:0000259" key="4">
    <source>
        <dbReference type="Pfam" id="PF07715"/>
    </source>
</evidence>
<evidence type="ECO:0000256" key="2">
    <source>
        <dbReference type="SAM" id="MobiDB-lite"/>
    </source>
</evidence>
<dbReference type="Proteomes" id="UP000264071">
    <property type="component" value="Unassembled WGS sequence"/>
</dbReference>
<gene>
    <name evidence="5" type="ORF">DGD08_12635</name>
</gene>
<comment type="similarity">
    <text evidence="1">Belongs to the TonB-dependent receptor family.</text>
</comment>
<sequence>MSMHRPLVATTGARPTPSVRLTAVLLVGALAPTACAQKPAPAPESAPKSAPQSGDAHPDALPDARPETRADAPADRSRPADAPSTGHDARGTTLDARDIRDQAVSRVEELFVGRFPGVQVYQTPSGLEVRIRGATSLLGNGEPLYVVDDMVMTPGTGGLVAINPRDVARIEVLKDAVSLAEYGVRGANGVVRITTKRHE</sequence>
<reference evidence="5 6" key="1">
    <citation type="journal article" date="2018" name="Nat. Biotechnol.">
        <title>A standardized bacterial taxonomy based on genome phylogeny substantially revises the tree of life.</title>
        <authorList>
            <person name="Parks D.H."/>
            <person name="Chuvochina M."/>
            <person name="Waite D.W."/>
            <person name="Rinke C."/>
            <person name="Skarshewski A."/>
            <person name="Chaumeil P.A."/>
            <person name="Hugenholtz P."/>
        </authorList>
    </citation>
    <scope>NUCLEOTIDE SEQUENCE [LARGE SCALE GENOMIC DNA]</scope>
    <source>
        <strain evidence="5">UBA8844</strain>
    </source>
</reference>
<name>A0A3D4VA90_9BACT</name>
<dbReference type="SUPFAM" id="SSF56935">
    <property type="entry name" value="Porins"/>
    <property type="match status" value="1"/>
</dbReference>
<keyword evidence="3" id="KW-0732">Signal</keyword>
<dbReference type="AlphaFoldDB" id="A0A3D4VA90"/>
<feature type="signal peptide" evidence="3">
    <location>
        <begin position="1"/>
        <end position="36"/>
    </location>
</feature>
<dbReference type="InterPro" id="IPR039426">
    <property type="entry name" value="TonB-dep_rcpt-like"/>
</dbReference>
<evidence type="ECO:0000313" key="6">
    <source>
        <dbReference type="Proteomes" id="UP000264071"/>
    </source>
</evidence>
<dbReference type="InterPro" id="IPR037066">
    <property type="entry name" value="Plug_dom_sf"/>
</dbReference>
<dbReference type="InterPro" id="IPR012910">
    <property type="entry name" value="Plug_dom"/>
</dbReference>
<keyword evidence="1" id="KW-1134">Transmembrane beta strand</keyword>
<dbReference type="NCBIfam" id="TIGR04057">
    <property type="entry name" value="SusC_RagA_signa"/>
    <property type="match status" value="1"/>
</dbReference>
<feature type="chain" id="PRO_5017566438" description="TonB-dependent receptor plug domain-containing protein" evidence="3">
    <location>
        <begin position="37"/>
        <end position="199"/>
    </location>
</feature>
<dbReference type="Gene3D" id="2.170.130.10">
    <property type="entry name" value="TonB-dependent receptor, plug domain"/>
    <property type="match status" value="1"/>
</dbReference>
<evidence type="ECO:0000256" key="3">
    <source>
        <dbReference type="SAM" id="SignalP"/>
    </source>
</evidence>
<proteinExistence type="inferred from homology"/>
<keyword evidence="1" id="KW-0472">Membrane</keyword>
<feature type="compositionally biased region" description="Low complexity" evidence="2">
    <location>
        <begin position="37"/>
        <end position="53"/>
    </location>
</feature>
<keyword evidence="1" id="KW-0998">Cell outer membrane</keyword>
<protein>
    <recommendedName>
        <fullName evidence="4">TonB-dependent receptor plug domain-containing protein</fullName>
    </recommendedName>
</protein>
<dbReference type="PROSITE" id="PS52016">
    <property type="entry name" value="TONB_DEPENDENT_REC_3"/>
    <property type="match status" value="1"/>
</dbReference>
<comment type="subcellular location">
    <subcellularLocation>
        <location evidence="1">Cell outer membrane</location>
        <topology evidence="1">Multi-pass membrane protein</topology>
    </subcellularLocation>
</comment>
<dbReference type="Pfam" id="PF07715">
    <property type="entry name" value="Plug"/>
    <property type="match status" value="1"/>
</dbReference>
<evidence type="ECO:0000313" key="5">
    <source>
        <dbReference type="EMBL" id="HCT58043.1"/>
    </source>
</evidence>